<name>A0A9I9E685_CUCME</name>
<dbReference type="EnsemblPlants" id="MELO3C029334.2.1">
    <property type="protein sequence ID" value="MELO3C029334.2.1"/>
    <property type="gene ID" value="MELO3C029334.2"/>
</dbReference>
<protein>
    <submittedName>
        <fullName evidence="1">Uncharacterized protein</fullName>
    </submittedName>
</protein>
<sequence>SFNFYSKKFGEWHHLDRVLRQFGIQQAVPRGCNTEPLLYDINLRTADWSDRVAHLVM</sequence>
<dbReference type="AlphaFoldDB" id="A0A9I9E685"/>
<dbReference type="Gramene" id="MELO3C029334.2.1">
    <property type="protein sequence ID" value="MELO3C029334.2.1"/>
    <property type="gene ID" value="MELO3C029334.2"/>
</dbReference>
<proteinExistence type="predicted"/>
<reference evidence="1" key="1">
    <citation type="submission" date="2023-03" db="UniProtKB">
        <authorList>
            <consortium name="EnsemblPlants"/>
        </authorList>
    </citation>
    <scope>IDENTIFICATION</scope>
</reference>
<accession>A0A9I9E685</accession>
<evidence type="ECO:0000313" key="1">
    <source>
        <dbReference type="EnsemblPlants" id="MELO3C029334.2.1"/>
    </source>
</evidence>
<organism evidence="1">
    <name type="scientific">Cucumis melo</name>
    <name type="common">Muskmelon</name>
    <dbReference type="NCBI Taxonomy" id="3656"/>
    <lineage>
        <taxon>Eukaryota</taxon>
        <taxon>Viridiplantae</taxon>
        <taxon>Streptophyta</taxon>
        <taxon>Embryophyta</taxon>
        <taxon>Tracheophyta</taxon>
        <taxon>Spermatophyta</taxon>
        <taxon>Magnoliopsida</taxon>
        <taxon>eudicotyledons</taxon>
        <taxon>Gunneridae</taxon>
        <taxon>Pentapetalae</taxon>
        <taxon>rosids</taxon>
        <taxon>fabids</taxon>
        <taxon>Cucurbitales</taxon>
        <taxon>Cucurbitaceae</taxon>
        <taxon>Benincaseae</taxon>
        <taxon>Cucumis</taxon>
    </lineage>
</organism>